<evidence type="ECO:0000256" key="2">
    <source>
        <dbReference type="SAM" id="Phobius"/>
    </source>
</evidence>
<dbReference type="EMBL" id="JAVRRD010000005">
    <property type="protein sequence ID" value="KAK5058733.1"/>
    <property type="molecule type" value="Genomic_DNA"/>
</dbReference>
<evidence type="ECO:0000313" key="3">
    <source>
        <dbReference type="EMBL" id="KAK5058733.1"/>
    </source>
</evidence>
<name>A0AAV9NI57_9EURO</name>
<feature type="transmembrane region" description="Helical" evidence="2">
    <location>
        <begin position="113"/>
        <end position="132"/>
    </location>
</feature>
<keyword evidence="2" id="KW-1133">Transmembrane helix</keyword>
<keyword evidence="2" id="KW-0472">Membrane</keyword>
<protein>
    <recommendedName>
        <fullName evidence="5">MARVEL domain-containing protein</fullName>
    </recommendedName>
</protein>
<evidence type="ECO:0000256" key="1">
    <source>
        <dbReference type="SAM" id="MobiDB-lite"/>
    </source>
</evidence>
<organism evidence="3 4">
    <name type="scientific">Exophiala bonariae</name>
    <dbReference type="NCBI Taxonomy" id="1690606"/>
    <lineage>
        <taxon>Eukaryota</taxon>
        <taxon>Fungi</taxon>
        <taxon>Dikarya</taxon>
        <taxon>Ascomycota</taxon>
        <taxon>Pezizomycotina</taxon>
        <taxon>Eurotiomycetes</taxon>
        <taxon>Chaetothyriomycetidae</taxon>
        <taxon>Chaetothyriales</taxon>
        <taxon>Herpotrichiellaceae</taxon>
        <taxon>Exophiala</taxon>
    </lineage>
</organism>
<gene>
    <name evidence="3" type="ORF">LTR84_010997</name>
</gene>
<keyword evidence="2" id="KW-0812">Transmembrane</keyword>
<feature type="transmembrane region" description="Helical" evidence="2">
    <location>
        <begin position="15"/>
        <end position="39"/>
    </location>
</feature>
<comment type="caution">
    <text evidence="3">The sequence shown here is derived from an EMBL/GenBank/DDBJ whole genome shotgun (WGS) entry which is preliminary data.</text>
</comment>
<feature type="region of interest" description="Disordered" evidence="1">
    <location>
        <begin position="268"/>
        <end position="340"/>
    </location>
</feature>
<proteinExistence type="predicted"/>
<dbReference type="AlphaFoldDB" id="A0AAV9NI57"/>
<dbReference type="Proteomes" id="UP001358417">
    <property type="component" value="Unassembled WGS sequence"/>
</dbReference>
<evidence type="ECO:0000313" key="4">
    <source>
        <dbReference type="Proteomes" id="UP001358417"/>
    </source>
</evidence>
<feature type="transmembrane region" description="Helical" evidence="2">
    <location>
        <begin position="86"/>
        <end position="107"/>
    </location>
</feature>
<dbReference type="GeneID" id="89979151"/>
<feature type="transmembrane region" description="Helical" evidence="2">
    <location>
        <begin position="173"/>
        <end position="194"/>
    </location>
</feature>
<feature type="compositionally biased region" description="Polar residues" evidence="1">
    <location>
        <begin position="271"/>
        <end position="283"/>
    </location>
</feature>
<dbReference type="RefSeq" id="XP_064709256.1">
    <property type="nucleotide sequence ID" value="XM_064854530.1"/>
</dbReference>
<accession>A0AAV9NI57</accession>
<evidence type="ECO:0008006" key="5">
    <source>
        <dbReference type="Google" id="ProtNLM"/>
    </source>
</evidence>
<sequence length="340" mass="37445">MAKFFLSRRWRPNKWPFYILLGIELPLTVALLALFGIAAPNLYRKKLWQDGADNGFNSSPTTGLYAIANYKPYTTPKVWSQFITNFNVVIAVLSMFIMLVKSIMYVLHVFPPVLSAIVHAIIIALYSVSIAYQASSDTSDPLHPQNGPPWYVTKSCSVTRNKSLVGYCRQAKASFACTCAALGIFGIYFILAIWSCFPSKSQREEYEEAKRLQAEKYAGLENISDPKSGKASVRYPVPDTPGFQGGLNPMTPRTLAFNTLGGTKDLPLRSHFSTPNVQSTSPTFALRSPDIPRSPMSPGFVNRAGMEDDDTIGKAIELSPTSPGAAPNLYFPPPPKTSKK</sequence>
<keyword evidence="4" id="KW-1185">Reference proteome</keyword>
<reference evidence="3 4" key="1">
    <citation type="submission" date="2023-08" db="EMBL/GenBank/DDBJ databases">
        <title>Black Yeasts Isolated from many extreme environments.</title>
        <authorList>
            <person name="Coleine C."/>
            <person name="Stajich J.E."/>
            <person name="Selbmann L."/>
        </authorList>
    </citation>
    <scope>NUCLEOTIDE SEQUENCE [LARGE SCALE GENOMIC DNA]</scope>
    <source>
        <strain evidence="3 4">CCFEE 5792</strain>
    </source>
</reference>
<feature type="compositionally biased region" description="Pro residues" evidence="1">
    <location>
        <begin position="330"/>
        <end position="340"/>
    </location>
</feature>